<dbReference type="InterPro" id="IPR050967">
    <property type="entry name" value="Thiamine_Salvage_TenA"/>
</dbReference>
<dbReference type="InterPro" id="IPR016084">
    <property type="entry name" value="Haem_Oase-like_multi-hlx"/>
</dbReference>
<proteinExistence type="predicted"/>
<dbReference type="EMBL" id="DYZF01000203">
    <property type="protein sequence ID" value="HJE51929.1"/>
    <property type="molecule type" value="Genomic_DNA"/>
</dbReference>
<evidence type="ECO:0000256" key="1">
    <source>
        <dbReference type="ARBA" id="ARBA00004948"/>
    </source>
</evidence>
<feature type="domain" description="Thiaminase-2/PQQC" evidence="2">
    <location>
        <begin position="5"/>
        <end position="198"/>
    </location>
</feature>
<reference evidence="3" key="1">
    <citation type="journal article" date="2021" name="PeerJ">
        <title>Extensive microbial diversity within the chicken gut microbiome revealed by metagenomics and culture.</title>
        <authorList>
            <person name="Gilroy R."/>
            <person name="Ravi A."/>
            <person name="Getino M."/>
            <person name="Pursley I."/>
            <person name="Horton D.L."/>
            <person name="Alikhan N.F."/>
            <person name="Baker D."/>
            <person name="Gharbi K."/>
            <person name="Hall N."/>
            <person name="Watson M."/>
            <person name="Adriaenssens E.M."/>
            <person name="Foster-Nyarko E."/>
            <person name="Jarju S."/>
            <person name="Secka A."/>
            <person name="Antonio M."/>
            <person name="Oren A."/>
            <person name="Chaudhuri R.R."/>
            <person name="La Ragione R."/>
            <person name="Hildebrand F."/>
            <person name="Pallen M.J."/>
        </authorList>
    </citation>
    <scope>NUCLEOTIDE SEQUENCE</scope>
    <source>
        <strain evidence="3">ChiGjej3B3-7470</strain>
    </source>
</reference>
<comment type="caution">
    <text evidence="3">The sequence shown here is derived from an EMBL/GenBank/DDBJ whole genome shotgun (WGS) entry which is preliminary data.</text>
</comment>
<name>A0A921EPA6_9ACTN</name>
<dbReference type="GO" id="GO:0005829">
    <property type="term" value="C:cytosol"/>
    <property type="evidence" value="ECO:0007669"/>
    <property type="project" value="TreeGrafter"/>
</dbReference>
<dbReference type="Pfam" id="PF03070">
    <property type="entry name" value="TENA_THI-4"/>
    <property type="match status" value="1"/>
</dbReference>
<dbReference type="PANTHER" id="PTHR43198:SF2">
    <property type="entry name" value="SI:CH1073-67J19.1-RELATED"/>
    <property type="match status" value="1"/>
</dbReference>
<protein>
    <submittedName>
        <fullName evidence="3">TenA family protein</fullName>
    </submittedName>
</protein>
<evidence type="ECO:0000313" key="4">
    <source>
        <dbReference type="Proteomes" id="UP000712713"/>
    </source>
</evidence>
<evidence type="ECO:0000313" key="3">
    <source>
        <dbReference type="EMBL" id="HJE51929.1"/>
    </source>
</evidence>
<organism evidence="3 4">
    <name type="scientific">Tessaracoccus flavescens</name>
    <dbReference type="NCBI Taxonomy" id="399497"/>
    <lineage>
        <taxon>Bacteria</taxon>
        <taxon>Bacillati</taxon>
        <taxon>Actinomycetota</taxon>
        <taxon>Actinomycetes</taxon>
        <taxon>Propionibacteriales</taxon>
        <taxon>Propionibacteriaceae</taxon>
        <taxon>Tessaracoccus</taxon>
    </lineage>
</organism>
<evidence type="ECO:0000259" key="2">
    <source>
        <dbReference type="Pfam" id="PF03070"/>
    </source>
</evidence>
<sequence>MDRLPLLTELADGSLEPHRFVEYLVQDDFYLRGYTRALAMLATRAPSTSEAGFWAASASGAVAAEVEMHASLLADPVMADAAHASVASPTTRGYVNMLQTMTAYESYAVGVAAVLPCFWVYADVGQRLAANATLPKDHAYAPWVAAYDDAAFRDATTQAIAIMDAAAEGADDGTREAMLTAFVDATWYEEQFWAKSYELEAWPVSTRE</sequence>
<dbReference type="CDD" id="cd19365">
    <property type="entry name" value="TenA_C-like"/>
    <property type="match status" value="1"/>
</dbReference>
<dbReference type="AlphaFoldDB" id="A0A921EPA6"/>
<dbReference type="PANTHER" id="PTHR43198">
    <property type="entry name" value="BIFUNCTIONAL TH2 PROTEIN"/>
    <property type="match status" value="1"/>
</dbReference>
<dbReference type="InterPro" id="IPR004305">
    <property type="entry name" value="Thiaminase-2/PQQC"/>
</dbReference>
<accession>A0A921EPA6</accession>
<dbReference type="SUPFAM" id="SSF48613">
    <property type="entry name" value="Heme oxygenase-like"/>
    <property type="match status" value="1"/>
</dbReference>
<reference evidence="3" key="2">
    <citation type="submission" date="2021-09" db="EMBL/GenBank/DDBJ databases">
        <authorList>
            <person name="Gilroy R."/>
        </authorList>
    </citation>
    <scope>NUCLEOTIDE SEQUENCE</scope>
    <source>
        <strain evidence="3">ChiGjej3B3-7470</strain>
    </source>
</reference>
<comment type="pathway">
    <text evidence="1">Cofactor biosynthesis; thiamine diphosphate biosynthesis.</text>
</comment>
<dbReference type="Proteomes" id="UP000712713">
    <property type="component" value="Unassembled WGS sequence"/>
</dbReference>
<dbReference type="Gene3D" id="1.20.910.10">
    <property type="entry name" value="Heme oxygenase-like"/>
    <property type="match status" value="1"/>
</dbReference>
<gene>
    <name evidence="3" type="ORF">K8V15_08125</name>
</gene>